<reference evidence="2 3" key="1">
    <citation type="submission" date="2024-01" db="EMBL/GenBank/DDBJ databases">
        <title>The complete chloroplast genome sequence of Lithospermum erythrorhizon: insights into the phylogenetic relationship among Boraginaceae species and the maternal lineages of purple gromwells.</title>
        <authorList>
            <person name="Okada T."/>
            <person name="Watanabe K."/>
        </authorList>
    </citation>
    <scope>NUCLEOTIDE SEQUENCE [LARGE SCALE GENOMIC DNA]</scope>
</reference>
<name>A0AAV3PNK3_LITER</name>
<accession>A0AAV3PNK3</accession>
<evidence type="ECO:0000313" key="3">
    <source>
        <dbReference type="Proteomes" id="UP001454036"/>
    </source>
</evidence>
<dbReference type="Pfam" id="PF07727">
    <property type="entry name" value="RVT_2"/>
    <property type="match status" value="1"/>
</dbReference>
<dbReference type="EMBL" id="BAABME010001807">
    <property type="protein sequence ID" value="GAA0151557.1"/>
    <property type="molecule type" value="Genomic_DNA"/>
</dbReference>
<dbReference type="InterPro" id="IPR013103">
    <property type="entry name" value="RVT_2"/>
</dbReference>
<protein>
    <submittedName>
        <fullName evidence="2">Transmembrane signal receptor</fullName>
    </submittedName>
</protein>
<dbReference type="AlphaFoldDB" id="A0AAV3PNK3"/>
<dbReference type="Proteomes" id="UP001454036">
    <property type="component" value="Unassembled WGS sequence"/>
</dbReference>
<evidence type="ECO:0000259" key="1">
    <source>
        <dbReference type="Pfam" id="PF07727"/>
    </source>
</evidence>
<organism evidence="2 3">
    <name type="scientific">Lithospermum erythrorhizon</name>
    <name type="common">Purple gromwell</name>
    <name type="synonym">Lithospermum officinale var. erythrorhizon</name>
    <dbReference type="NCBI Taxonomy" id="34254"/>
    <lineage>
        <taxon>Eukaryota</taxon>
        <taxon>Viridiplantae</taxon>
        <taxon>Streptophyta</taxon>
        <taxon>Embryophyta</taxon>
        <taxon>Tracheophyta</taxon>
        <taxon>Spermatophyta</taxon>
        <taxon>Magnoliopsida</taxon>
        <taxon>eudicotyledons</taxon>
        <taxon>Gunneridae</taxon>
        <taxon>Pentapetalae</taxon>
        <taxon>asterids</taxon>
        <taxon>lamiids</taxon>
        <taxon>Boraginales</taxon>
        <taxon>Boraginaceae</taxon>
        <taxon>Boraginoideae</taxon>
        <taxon>Lithospermeae</taxon>
        <taxon>Lithospermum</taxon>
    </lineage>
</organism>
<sequence length="134" mass="15511">MALLEKNKTFTLVERSPGQRVLRNRWVFKLKLGDGDSSPRYKARLVVKGFDKKHGIDYEEIFSPVVKMTSIRVVLGLVAYLDLEIEQFDVKTVFLHGDLEEDIFMEQPEGFKIKGKEDMIYILEKSLYGLKQAP</sequence>
<keyword evidence="2" id="KW-0812">Transmembrane</keyword>
<keyword evidence="2" id="KW-0675">Receptor</keyword>
<evidence type="ECO:0000313" key="2">
    <source>
        <dbReference type="EMBL" id="GAA0151557.1"/>
    </source>
</evidence>
<keyword evidence="2" id="KW-0472">Membrane</keyword>
<comment type="caution">
    <text evidence="2">The sequence shown here is derived from an EMBL/GenBank/DDBJ whole genome shotgun (WGS) entry which is preliminary data.</text>
</comment>
<gene>
    <name evidence="2" type="ORF">LIER_10255</name>
</gene>
<proteinExistence type="predicted"/>
<feature type="domain" description="Reverse transcriptase Ty1/copia-type" evidence="1">
    <location>
        <begin position="7"/>
        <end position="134"/>
    </location>
</feature>
<keyword evidence="3" id="KW-1185">Reference proteome</keyword>